<reference evidence="13 14" key="1">
    <citation type="submission" date="2011-07" db="EMBL/GenBank/DDBJ databases">
        <authorList>
            <person name="Coyne R."/>
            <person name="Brami D."/>
            <person name="Johnson J."/>
            <person name="Hostetler J."/>
            <person name="Hannick L."/>
            <person name="Clark T."/>
            <person name="Cassidy-Hanley D."/>
            <person name="Inman J."/>
        </authorList>
    </citation>
    <scope>NUCLEOTIDE SEQUENCE [LARGE SCALE GENOMIC DNA]</scope>
    <source>
        <strain evidence="13 14">G5</strain>
    </source>
</reference>
<keyword evidence="8" id="KW-0238">DNA-binding</keyword>
<evidence type="ECO:0000256" key="3">
    <source>
        <dbReference type="ARBA" id="ARBA00022741"/>
    </source>
</evidence>
<dbReference type="GO" id="GO:0003684">
    <property type="term" value="F:damaged DNA binding"/>
    <property type="evidence" value="ECO:0007669"/>
    <property type="project" value="InterPro"/>
</dbReference>
<dbReference type="NCBIfam" id="TIGR00578">
    <property type="entry name" value="ku70"/>
    <property type="match status" value="1"/>
</dbReference>
<dbReference type="OrthoDB" id="3249161at2759"/>
<dbReference type="Gene3D" id="4.10.970.10">
    <property type="entry name" value="Ku70, bridge and pillars"/>
    <property type="match status" value="1"/>
</dbReference>
<dbReference type="GO" id="GO:0016787">
    <property type="term" value="F:hydrolase activity"/>
    <property type="evidence" value="ECO:0007669"/>
    <property type="project" value="UniProtKB-KW"/>
</dbReference>
<keyword evidence="6 13" id="KW-0347">Helicase</keyword>
<gene>
    <name evidence="13" type="ORF">IMG5_113130</name>
</gene>
<dbReference type="GO" id="GO:0005524">
    <property type="term" value="F:ATP binding"/>
    <property type="evidence" value="ECO:0007669"/>
    <property type="project" value="UniProtKB-KW"/>
</dbReference>
<dbReference type="GO" id="GO:0043564">
    <property type="term" value="C:Ku70:Ku80 complex"/>
    <property type="evidence" value="ECO:0007669"/>
    <property type="project" value="InterPro"/>
</dbReference>
<dbReference type="GO" id="GO:0006303">
    <property type="term" value="P:double-strand break repair via nonhomologous end joining"/>
    <property type="evidence" value="ECO:0007669"/>
    <property type="project" value="InterPro"/>
</dbReference>
<dbReference type="Pfam" id="PF02735">
    <property type="entry name" value="Ku"/>
    <property type="match status" value="1"/>
</dbReference>
<keyword evidence="4" id="KW-0227">DNA damage</keyword>
<keyword evidence="10" id="KW-0234">DNA repair</keyword>
<dbReference type="InterPro" id="IPR027388">
    <property type="entry name" value="Ku70_bridge/pillars_dom_sf"/>
</dbReference>
<dbReference type="EMBL" id="GL983885">
    <property type="protein sequence ID" value="EGR31314.1"/>
    <property type="molecule type" value="Genomic_DNA"/>
</dbReference>
<dbReference type="GO" id="GO:0003690">
    <property type="term" value="F:double-stranded DNA binding"/>
    <property type="evidence" value="ECO:0007669"/>
    <property type="project" value="TreeGrafter"/>
</dbReference>
<organism evidence="13 14">
    <name type="scientific">Ichthyophthirius multifiliis</name>
    <name type="common">White spot disease agent</name>
    <name type="synonym">Ich</name>
    <dbReference type="NCBI Taxonomy" id="5932"/>
    <lineage>
        <taxon>Eukaryota</taxon>
        <taxon>Sar</taxon>
        <taxon>Alveolata</taxon>
        <taxon>Ciliophora</taxon>
        <taxon>Intramacronucleata</taxon>
        <taxon>Oligohymenophorea</taxon>
        <taxon>Hymenostomatida</taxon>
        <taxon>Ophryoglenina</taxon>
        <taxon>Ichthyophthirius</taxon>
    </lineage>
</organism>
<keyword evidence="14" id="KW-1185">Reference proteome</keyword>
<dbReference type="SUPFAM" id="SSF100939">
    <property type="entry name" value="SPOC domain-like"/>
    <property type="match status" value="1"/>
</dbReference>
<evidence type="ECO:0000256" key="1">
    <source>
        <dbReference type="ARBA" id="ARBA00004123"/>
    </source>
</evidence>
<comment type="subcellular location">
    <subcellularLocation>
        <location evidence="1">Nucleus</location>
    </subcellularLocation>
</comment>
<dbReference type="SMART" id="SM00559">
    <property type="entry name" value="Ku78"/>
    <property type="match status" value="1"/>
</dbReference>
<dbReference type="GO" id="GO:0003678">
    <property type="term" value="F:DNA helicase activity"/>
    <property type="evidence" value="ECO:0007669"/>
    <property type="project" value="InterPro"/>
</dbReference>
<dbReference type="STRING" id="857967.G0QTZ1"/>
<dbReference type="InterPro" id="IPR047087">
    <property type="entry name" value="KU70_core_dom"/>
</dbReference>
<dbReference type="eggNOG" id="KOG2327">
    <property type="taxonomic scope" value="Eukaryota"/>
</dbReference>
<dbReference type="GeneID" id="14907457"/>
<keyword evidence="5" id="KW-0378">Hydrolase</keyword>
<dbReference type="Gene3D" id="3.40.50.410">
    <property type="entry name" value="von Willebrand factor, type A domain"/>
    <property type="match status" value="1"/>
</dbReference>
<dbReference type="FunFam" id="2.40.290.10:FF:000001">
    <property type="entry name" value="X-ray repair cross complementing 6"/>
    <property type="match status" value="1"/>
</dbReference>
<dbReference type="GO" id="GO:0042162">
    <property type="term" value="F:telomeric DNA binding"/>
    <property type="evidence" value="ECO:0007669"/>
    <property type="project" value="InterPro"/>
</dbReference>
<evidence type="ECO:0000256" key="2">
    <source>
        <dbReference type="ARBA" id="ARBA00005240"/>
    </source>
</evidence>
<dbReference type="RefSeq" id="XP_004034800.1">
    <property type="nucleotide sequence ID" value="XM_004034752.1"/>
</dbReference>
<dbReference type="Gene3D" id="2.40.290.10">
    <property type="match status" value="1"/>
</dbReference>
<comment type="similarity">
    <text evidence="2">Belongs to the ku70 family.</text>
</comment>
<evidence type="ECO:0000313" key="14">
    <source>
        <dbReference type="Proteomes" id="UP000008983"/>
    </source>
</evidence>
<dbReference type="InterPro" id="IPR036465">
    <property type="entry name" value="vWFA_dom_sf"/>
</dbReference>
<dbReference type="InParanoid" id="G0QTZ1"/>
<dbReference type="GO" id="GO:0006310">
    <property type="term" value="P:DNA recombination"/>
    <property type="evidence" value="ECO:0007669"/>
    <property type="project" value="UniProtKB-KW"/>
</dbReference>
<dbReference type="InterPro" id="IPR016194">
    <property type="entry name" value="SPOC-like_C_dom_sf"/>
</dbReference>
<evidence type="ECO:0000256" key="6">
    <source>
        <dbReference type="ARBA" id="ARBA00022806"/>
    </source>
</evidence>
<evidence type="ECO:0000256" key="4">
    <source>
        <dbReference type="ARBA" id="ARBA00022763"/>
    </source>
</evidence>
<dbReference type="InterPro" id="IPR006164">
    <property type="entry name" value="DNA_bd_Ku70/Ku80"/>
</dbReference>
<evidence type="ECO:0000256" key="11">
    <source>
        <dbReference type="ARBA" id="ARBA00023242"/>
    </source>
</evidence>
<proteinExistence type="inferred from homology"/>
<evidence type="ECO:0000256" key="9">
    <source>
        <dbReference type="ARBA" id="ARBA00023172"/>
    </source>
</evidence>
<evidence type="ECO:0000256" key="10">
    <source>
        <dbReference type="ARBA" id="ARBA00023204"/>
    </source>
</evidence>
<keyword evidence="9" id="KW-0233">DNA recombination</keyword>
<sequence length="542" mass="63110">MEFDDDNIENEEQELGDDFDALYIDEDDAAVPDLLSKKDCVIFAVDCNPQIFQKQEGNPNNESQFNTVLKSIQSFFKSKIILNVDDKVSLIFYNVDKTSNLLSFNGINTVYPLESPSAQMIKDVLKLDQNFEQQFGFRNQKVKLYEVLWLCNHMFQSKDRKRNTMRIFLFTNDDNPPPLQERQQCIHQAKLLAEMDAQIELFPLPNAHQKFDLRKFYTEIIALDVDEINESLIDSSEKILDLQNRLRQKEYKKRPINRLLLYIGKDSIVGTKVYCPYIKVRKPFPKYIDQASNKLLKKTTKNICSETGQILYPNQISQCIILGGEKVRISSKDVQKMKHFQEPSMTLIGFKPLSQLKVYHNYRPSYFVYPDDFQVKGSSQFFHALITQMKAKNKIAIVRFQPKRGSQVRFCALLPQEEAYDEDHVQQPPGFYLISLPYSDDMRDLTKVVQHEEKVEVNNNLINCAKMICNALEIHNFDVRNFEDPGLQKFYAHLQAHALNEISPEETQDLITPDEEGMKKYEEILNLFQEAINLDLKQQFGG</sequence>
<dbReference type="PANTHER" id="PTHR12604:SF2">
    <property type="entry name" value="X-RAY REPAIR CROSS-COMPLEMENTING PROTEIN 6"/>
    <property type="match status" value="1"/>
</dbReference>
<dbReference type="Gene3D" id="1.10.1600.10">
    <property type="match status" value="1"/>
</dbReference>
<dbReference type="CDD" id="cd00788">
    <property type="entry name" value="KU70"/>
    <property type="match status" value="1"/>
</dbReference>
<keyword evidence="7" id="KW-0067">ATP-binding</keyword>
<dbReference type="AlphaFoldDB" id="G0QTZ1"/>
<evidence type="ECO:0000256" key="7">
    <source>
        <dbReference type="ARBA" id="ARBA00022840"/>
    </source>
</evidence>
<evidence type="ECO:0000256" key="5">
    <source>
        <dbReference type="ARBA" id="ARBA00022801"/>
    </source>
</evidence>
<accession>G0QTZ1</accession>
<dbReference type="PIRSF" id="PIRSF003033">
    <property type="entry name" value="Ku70"/>
    <property type="match status" value="1"/>
</dbReference>
<evidence type="ECO:0000256" key="8">
    <source>
        <dbReference type="ARBA" id="ARBA00023125"/>
    </source>
</evidence>
<dbReference type="Pfam" id="PF03731">
    <property type="entry name" value="Ku_N"/>
    <property type="match status" value="1"/>
</dbReference>
<keyword evidence="3" id="KW-0547">Nucleotide-binding</keyword>
<evidence type="ECO:0000313" key="13">
    <source>
        <dbReference type="EMBL" id="EGR31314.1"/>
    </source>
</evidence>
<dbReference type="Pfam" id="PF03730">
    <property type="entry name" value="Ku_C"/>
    <property type="match status" value="1"/>
</dbReference>
<keyword evidence="11" id="KW-0539">Nucleus</keyword>
<dbReference type="InterPro" id="IPR005160">
    <property type="entry name" value="Ku_C"/>
</dbReference>
<evidence type="ECO:0000259" key="12">
    <source>
        <dbReference type="SMART" id="SM00559"/>
    </source>
</evidence>
<dbReference type="Proteomes" id="UP000008983">
    <property type="component" value="Unassembled WGS sequence"/>
</dbReference>
<dbReference type="PANTHER" id="PTHR12604">
    <property type="entry name" value="KU AUTOANTIGEN DNA HELICASE"/>
    <property type="match status" value="1"/>
</dbReference>
<protein>
    <submittedName>
        <fullName evidence="13">Ku p70 DNA helicase, putative</fullName>
    </submittedName>
</protein>
<dbReference type="GO" id="GO:0000723">
    <property type="term" value="P:telomere maintenance"/>
    <property type="evidence" value="ECO:0007669"/>
    <property type="project" value="InterPro"/>
</dbReference>
<dbReference type="InterPro" id="IPR005161">
    <property type="entry name" value="Ku_N"/>
</dbReference>
<dbReference type="OMA" id="FWANVKH"/>
<feature type="domain" description="Ku" evidence="12">
    <location>
        <begin position="308"/>
        <end position="453"/>
    </location>
</feature>
<name>G0QTZ1_ICHMU</name>
<dbReference type="InterPro" id="IPR006165">
    <property type="entry name" value="Ku70"/>
</dbReference>
<dbReference type="SUPFAM" id="SSF53300">
    <property type="entry name" value="vWA-like"/>
    <property type="match status" value="1"/>
</dbReference>